<dbReference type="EMBL" id="NQIK02000006">
    <property type="protein sequence ID" value="KAF7569380.1"/>
    <property type="molecule type" value="Genomic_DNA"/>
</dbReference>
<reference evidence="1" key="1">
    <citation type="journal article" date="2018" name="BMC Genomics">
        <title>Comparative genomics of the wheat fungal pathogen Pyrenophora tritici-repentis reveals chromosomal variations and genome plasticity.</title>
        <authorList>
            <person name="Moolhuijzen P."/>
            <person name="See P.T."/>
            <person name="Hane J.K."/>
            <person name="Shi G."/>
            <person name="Liu Z."/>
            <person name="Oliver R.P."/>
            <person name="Moffat C.S."/>
        </authorList>
    </citation>
    <scope>NUCLEOTIDE SEQUENCE [LARGE SCALE GENOMIC DNA]</scope>
    <source>
        <strain evidence="1">M4</strain>
    </source>
</reference>
<evidence type="ECO:0000313" key="2">
    <source>
        <dbReference type="Proteomes" id="UP000245464"/>
    </source>
</evidence>
<evidence type="ECO:0000313" key="1">
    <source>
        <dbReference type="EMBL" id="KAF7569380.1"/>
    </source>
</evidence>
<dbReference type="Proteomes" id="UP000245464">
    <property type="component" value="Chromosome 6"/>
</dbReference>
<name>A0A834VMP3_9PLEO</name>
<dbReference type="RefSeq" id="XP_065961463.1">
    <property type="nucleotide sequence ID" value="XM_066108278.1"/>
</dbReference>
<protein>
    <submittedName>
        <fullName evidence="1">Uncharacterized protein</fullName>
    </submittedName>
</protein>
<dbReference type="GeneID" id="6343077"/>
<gene>
    <name evidence="1" type="ORF">PtrM4_117950</name>
</gene>
<proteinExistence type="predicted"/>
<organism evidence="1 2">
    <name type="scientific">Pyrenophora tritici-repentis</name>
    <dbReference type="NCBI Taxonomy" id="45151"/>
    <lineage>
        <taxon>Eukaryota</taxon>
        <taxon>Fungi</taxon>
        <taxon>Dikarya</taxon>
        <taxon>Ascomycota</taxon>
        <taxon>Pezizomycotina</taxon>
        <taxon>Dothideomycetes</taxon>
        <taxon>Pleosporomycetidae</taxon>
        <taxon>Pleosporales</taxon>
        <taxon>Pleosporineae</taxon>
        <taxon>Pleosporaceae</taxon>
        <taxon>Pyrenophora</taxon>
    </lineage>
</organism>
<accession>A0A834VMP3</accession>
<comment type="caution">
    <text evidence="1">The sequence shown here is derived from an EMBL/GenBank/DDBJ whole genome shotgun (WGS) entry which is preliminary data.</text>
</comment>
<dbReference type="AlphaFoldDB" id="A0A834VMP3"/>
<dbReference type="KEGG" id="ptrr:6343077"/>
<sequence>MQLSPLLFALFASAAVAQEKWGFRAGDGLCTASQDRRCASMNAKCGRYGDAKGRYTTQACELKDATCPCFRQIYNGAPLGVKLSP</sequence>